<feature type="chain" id="PRO_5001830332" evidence="1">
    <location>
        <begin position="20"/>
        <end position="51"/>
    </location>
</feature>
<protein>
    <submittedName>
        <fullName evidence="2">Uncharacterized protein</fullName>
    </submittedName>
</protein>
<feature type="non-terminal residue" evidence="2">
    <location>
        <position position="51"/>
    </location>
</feature>
<reference evidence="2 3" key="1">
    <citation type="submission" date="2013-11" db="EMBL/GenBank/DDBJ databases">
        <title>Genome sequencing of Stegodyphus mimosarum.</title>
        <authorList>
            <person name="Bechsgaard J."/>
        </authorList>
    </citation>
    <scope>NUCLEOTIDE SEQUENCE [LARGE SCALE GENOMIC DNA]</scope>
</reference>
<accession>A0A087U9W9</accession>
<dbReference type="AlphaFoldDB" id="A0A087U9W9"/>
<keyword evidence="1" id="KW-0732">Signal</keyword>
<evidence type="ECO:0000256" key="1">
    <source>
        <dbReference type="SAM" id="SignalP"/>
    </source>
</evidence>
<feature type="signal peptide" evidence="1">
    <location>
        <begin position="1"/>
        <end position="19"/>
    </location>
</feature>
<dbReference type="EMBL" id="KK118894">
    <property type="protein sequence ID" value="KFM74158.1"/>
    <property type="molecule type" value="Genomic_DNA"/>
</dbReference>
<keyword evidence="3" id="KW-1185">Reference proteome</keyword>
<sequence length="51" mass="5654">MKIWLILLLGLFAFSVVEAAPQYFPVGYPMAPMAARPYGMGMGYPMVPVPY</sequence>
<evidence type="ECO:0000313" key="2">
    <source>
        <dbReference type="EMBL" id="KFM74158.1"/>
    </source>
</evidence>
<dbReference type="Proteomes" id="UP000054359">
    <property type="component" value="Unassembled WGS sequence"/>
</dbReference>
<proteinExistence type="predicted"/>
<name>A0A087U9W9_STEMI</name>
<gene>
    <name evidence="2" type="ORF">X975_25418</name>
</gene>
<evidence type="ECO:0000313" key="3">
    <source>
        <dbReference type="Proteomes" id="UP000054359"/>
    </source>
</evidence>
<organism evidence="2 3">
    <name type="scientific">Stegodyphus mimosarum</name>
    <name type="common">African social velvet spider</name>
    <dbReference type="NCBI Taxonomy" id="407821"/>
    <lineage>
        <taxon>Eukaryota</taxon>
        <taxon>Metazoa</taxon>
        <taxon>Ecdysozoa</taxon>
        <taxon>Arthropoda</taxon>
        <taxon>Chelicerata</taxon>
        <taxon>Arachnida</taxon>
        <taxon>Araneae</taxon>
        <taxon>Araneomorphae</taxon>
        <taxon>Entelegynae</taxon>
        <taxon>Eresoidea</taxon>
        <taxon>Eresidae</taxon>
        <taxon>Stegodyphus</taxon>
    </lineage>
</organism>